<evidence type="ECO:0000313" key="4">
    <source>
        <dbReference type="EMBL" id="KAF2320259.1"/>
    </source>
</evidence>
<protein>
    <recommendedName>
        <fullName evidence="6">Cytochrome P450</fullName>
    </recommendedName>
</protein>
<dbReference type="GO" id="GO:0020037">
    <property type="term" value="F:heme binding"/>
    <property type="evidence" value="ECO:0007669"/>
    <property type="project" value="InterPro"/>
</dbReference>
<keyword evidence="3" id="KW-0812">Transmembrane</keyword>
<keyword evidence="3" id="KW-0472">Membrane</keyword>
<feature type="region of interest" description="Disordered" evidence="2">
    <location>
        <begin position="157"/>
        <end position="184"/>
    </location>
</feature>
<dbReference type="PANTHER" id="PTHR47950">
    <property type="entry name" value="CYTOCHROME P450, FAMILY 76, SUBFAMILY C, POLYPEPTIDE 5-RELATED"/>
    <property type="match status" value="1"/>
</dbReference>
<accession>A0A6A6N7T5</accession>
<evidence type="ECO:0000313" key="5">
    <source>
        <dbReference type="Proteomes" id="UP000467840"/>
    </source>
</evidence>
<dbReference type="SUPFAM" id="SSF48264">
    <property type="entry name" value="Cytochrome P450"/>
    <property type="match status" value="1"/>
</dbReference>
<dbReference type="PRINTS" id="PR00463">
    <property type="entry name" value="EP450I"/>
</dbReference>
<dbReference type="EMBL" id="JAAGAX010000003">
    <property type="protein sequence ID" value="KAF2320259.1"/>
    <property type="molecule type" value="Genomic_DNA"/>
</dbReference>
<dbReference type="InterPro" id="IPR001128">
    <property type="entry name" value="Cyt_P450"/>
</dbReference>
<dbReference type="Proteomes" id="UP000467840">
    <property type="component" value="Chromosome 10"/>
</dbReference>
<keyword evidence="5" id="KW-1185">Reference proteome</keyword>
<dbReference type="Gene3D" id="1.10.630.10">
    <property type="entry name" value="Cytochrome P450"/>
    <property type="match status" value="1"/>
</dbReference>
<evidence type="ECO:0000256" key="1">
    <source>
        <dbReference type="ARBA" id="ARBA00010617"/>
    </source>
</evidence>
<reference evidence="4 5" key="1">
    <citation type="journal article" date="2020" name="Mol. Plant">
        <title>The Chromosome-Based Rubber Tree Genome Provides New Insights into Spurge Genome Evolution and Rubber Biosynthesis.</title>
        <authorList>
            <person name="Liu J."/>
            <person name="Shi C."/>
            <person name="Shi C.C."/>
            <person name="Li W."/>
            <person name="Zhang Q.J."/>
            <person name="Zhang Y."/>
            <person name="Li K."/>
            <person name="Lu H.F."/>
            <person name="Shi C."/>
            <person name="Zhu S.T."/>
            <person name="Xiao Z.Y."/>
            <person name="Nan H."/>
            <person name="Yue Y."/>
            <person name="Zhu X.G."/>
            <person name="Wu Y."/>
            <person name="Hong X.N."/>
            <person name="Fan G.Y."/>
            <person name="Tong Y."/>
            <person name="Zhang D."/>
            <person name="Mao C.L."/>
            <person name="Liu Y.L."/>
            <person name="Hao S.J."/>
            <person name="Liu W.Q."/>
            <person name="Lv M.Q."/>
            <person name="Zhang H.B."/>
            <person name="Liu Y."/>
            <person name="Hu-Tang G.R."/>
            <person name="Wang J.P."/>
            <person name="Wang J.H."/>
            <person name="Sun Y.H."/>
            <person name="Ni S.B."/>
            <person name="Chen W.B."/>
            <person name="Zhang X.C."/>
            <person name="Jiao Y.N."/>
            <person name="Eichler E.E."/>
            <person name="Li G.H."/>
            <person name="Liu X."/>
            <person name="Gao L.Z."/>
        </authorList>
    </citation>
    <scope>NUCLEOTIDE SEQUENCE [LARGE SCALE GENOMIC DNA]</scope>
    <source>
        <strain evidence="5">cv. GT1</strain>
        <tissue evidence="4">Leaf</tissue>
    </source>
</reference>
<evidence type="ECO:0000256" key="3">
    <source>
        <dbReference type="SAM" id="Phobius"/>
    </source>
</evidence>
<dbReference type="GO" id="GO:0004497">
    <property type="term" value="F:monooxygenase activity"/>
    <property type="evidence" value="ECO:0007669"/>
    <property type="project" value="InterPro"/>
</dbReference>
<name>A0A6A6N7T5_HEVBR</name>
<feature type="transmembrane region" description="Helical" evidence="3">
    <location>
        <begin position="88"/>
        <end position="108"/>
    </location>
</feature>
<organism evidence="4 5">
    <name type="scientific">Hevea brasiliensis</name>
    <name type="common">Para rubber tree</name>
    <name type="synonym">Siphonia brasiliensis</name>
    <dbReference type="NCBI Taxonomy" id="3981"/>
    <lineage>
        <taxon>Eukaryota</taxon>
        <taxon>Viridiplantae</taxon>
        <taxon>Streptophyta</taxon>
        <taxon>Embryophyta</taxon>
        <taxon>Tracheophyta</taxon>
        <taxon>Spermatophyta</taxon>
        <taxon>Magnoliopsida</taxon>
        <taxon>eudicotyledons</taxon>
        <taxon>Gunneridae</taxon>
        <taxon>Pentapetalae</taxon>
        <taxon>rosids</taxon>
        <taxon>fabids</taxon>
        <taxon>Malpighiales</taxon>
        <taxon>Euphorbiaceae</taxon>
        <taxon>Crotonoideae</taxon>
        <taxon>Micrandreae</taxon>
        <taxon>Hevea</taxon>
    </lineage>
</organism>
<dbReference type="Pfam" id="PF00067">
    <property type="entry name" value="p450"/>
    <property type="match status" value="1"/>
</dbReference>
<dbReference type="AlphaFoldDB" id="A0A6A6N7T5"/>
<feature type="compositionally biased region" description="Polar residues" evidence="2">
    <location>
        <begin position="160"/>
        <end position="175"/>
    </location>
</feature>
<dbReference type="InterPro" id="IPR036396">
    <property type="entry name" value="Cyt_P450_sf"/>
</dbReference>
<evidence type="ECO:0008006" key="6">
    <source>
        <dbReference type="Google" id="ProtNLM"/>
    </source>
</evidence>
<proteinExistence type="inferred from homology"/>
<comment type="caution">
    <text evidence="4">The sequence shown here is derived from an EMBL/GenBank/DDBJ whole genome shotgun (WGS) entry which is preliminary data.</text>
</comment>
<evidence type="ECO:0000256" key="2">
    <source>
        <dbReference type="SAM" id="MobiDB-lite"/>
    </source>
</evidence>
<dbReference type="GO" id="GO:0005506">
    <property type="term" value="F:iron ion binding"/>
    <property type="evidence" value="ECO:0007669"/>
    <property type="project" value="InterPro"/>
</dbReference>
<dbReference type="GO" id="GO:0016705">
    <property type="term" value="F:oxidoreductase activity, acting on paired donors, with incorporation or reduction of molecular oxygen"/>
    <property type="evidence" value="ECO:0007669"/>
    <property type="project" value="InterPro"/>
</dbReference>
<keyword evidence="3" id="KW-1133">Transmembrane helix</keyword>
<dbReference type="PANTHER" id="PTHR47950:SF15">
    <property type="entry name" value="CYTOCHROME P450"/>
    <property type="match status" value="1"/>
</dbReference>
<sequence>MFFAWSETTSAATEWAMAELLRKPEAMRKVKEELNEVVGENRNVEESDIEKLPYLQAVVKEALRLHPSVPLLVQEKHNARYKFHGTVVLLNSSLLVCVFFKIVLFILVQDAAKKIKQLTMLIPMLSKISSWFKSWKLSHVQSGSFISILSKAFSSERPKTSISPSKSSATESQLPPNEGQEENPANATFKFATCVIAAKRHAATRLPFVDAFLLKMKKEKVLLANKKIWSHRSVIIPEFGVTQYEFTMEEHLFITHEAEVSLE</sequence>
<gene>
    <name evidence="4" type="ORF">GH714_026469</name>
</gene>
<dbReference type="InterPro" id="IPR002401">
    <property type="entry name" value="Cyt_P450_E_grp-I"/>
</dbReference>
<comment type="similarity">
    <text evidence="1">Belongs to the cytochrome P450 family.</text>
</comment>